<evidence type="ECO:0000313" key="10">
    <source>
        <dbReference type="Proteomes" id="UP001165667"/>
    </source>
</evidence>
<keyword evidence="6 7" id="KW-0472">Membrane</keyword>
<dbReference type="GO" id="GO:0005886">
    <property type="term" value="C:plasma membrane"/>
    <property type="evidence" value="ECO:0007669"/>
    <property type="project" value="UniProtKB-SubCell"/>
</dbReference>
<feature type="transmembrane region" description="Helical" evidence="7">
    <location>
        <begin position="175"/>
        <end position="194"/>
    </location>
</feature>
<keyword evidence="4 7" id="KW-0812">Transmembrane</keyword>
<dbReference type="PROSITE" id="PS50850">
    <property type="entry name" value="MFS"/>
    <property type="match status" value="1"/>
</dbReference>
<feature type="transmembrane region" description="Helical" evidence="7">
    <location>
        <begin position="379"/>
        <end position="398"/>
    </location>
</feature>
<evidence type="ECO:0000256" key="6">
    <source>
        <dbReference type="ARBA" id="ARBA00023136"/>
    </source>
</evidence>
<keyword evidence="3" id="KW-1003">Cell membrane</keyword>
<dbReference type="SUPFAM" id="SSF103473">
    <property type="entry name" value="MFS general substrate transporter"/>
    <property type="match status" value="1"/>
</dbReference>
<accession>A0AA42CPG5</accession>
<evidence type="ECO:0000256" key="5">
    <source>
        <dbReference type="ARBA" id="ARBA00022989"/>
    </source>
</evidence>
<dbReference type="InterPro" id="IPR020846">
    <property type="entry name" value="MFS_dom"/>
</dbReference>
<feature type="transmembrane region" description="Helical" evidence="7">
    <location>
        <begin position="295"/>
        <end position="328"/>
    </location>
</feature>
<feature type="transmembrane region" description="Helical" evidence="7">
    <location>
        <begin position="49"/>
        <end position="70"/>
    </location>
</feature>
<evidence type="ECO:0000259" key="8">
    <source>
        <dbReference type="PROSITE" id="PS50850"/>
    </source>
</evidence>
<evidence type="ECO:0000256" key="7">
    <source>
        <dbReference type="SAM" id="Phobius"/>
    </source>
</evidence>
<dbReference type="GO" id="GO:0022857">
    <property type="term" value="F:transmembrane transporter activity"/>
    <property type="evidence" value="ECO:0007669"/>
    <property type="project" value="InterPro"/>
</dbReference>
<dbReference type="RefSeq" id="WP_282586746.1">
    <property type="nucleotide sequence ID" value="NZ_JAMOIM010000015.1"/>
</dbReference>
<keyword evidence="5 7" id="KW-1133">Transmembrane helix</keyword>
<dbReference type="Pfam" id="PF05977">
    <property type="entry name" value="MFS_3"/>
    <property type="match status" value="1"/>
</dbReference>
<dbReference type="PANTHER" id="PTHR23513">
    <property type="entry name" value="INTEGRAL MEMBRANE EFFLUX PROTEIN-RELATED"/>
    <property type="match status" value="1"/>
</dbReference>
<sequence>MAQLLGGIGNAFSDRNFRIYSIGSITSWITYFVQNITFSWVAWDATHSTTWLALVSAATTVTTIVFLPLGGVLADRHDRLRILMGAYALDWIKSAALAALALTGHLTLPVICISAVAHGLIHSFSIPASYGLLPRFVAKEKLAAAIGVSAAYTQFAIFAGPVMAGWILVHWGAGLAFIVNVVGYAVFFGTTALLRTPPAYAQGRSARASMKTDFLEGINYIITHRGLSALLVLVLVGDAIAASINSMMPAYTNMVLELGVGTMATMFSAAGIGATVAALWLAYGGLGSATASRVLWAVLGFAVAVYVLAGATALAIALFGMLLFGFFGETRRTGTVSLMQSHVDDARRGRVMSTLFLFTQIAGAAGTLTVGMGANWTGLRIPLAISAITLTIVWLGVFRRRHEITHAFSADAPA</sequence>
<dbReference type="PANTHER" id="PTHR23513:SF11">
    <property type="entry name" value="STAPHYLOFERRIN A TRANSPORTER"/>
    <property type="match status" value="1"/>
</dbReference>
<dbReference type="Proteomes" id="UP001165667">
    <property type="component" value="Unassembled WGS sequence"/>
</dbReference>
<feature type="transmembrane region" description="Helical" evidence="7">
    <location>
        <begin position="255"/>
        <end position="283"/>
    </location>
</feature>
<evidence type="ECO:0000256" key="3">
    <source>
        <dbReference type="ARBA" id="ARBA00022475"/>
    </source>
</evidence>
<dbReference type="AlphaFoldDB" id="A0AA42CPG5"/>
<feature type="transmembrane region" description="Helical" evidence="7">
    <location>
        <begin position="349"/>
        <end position="373"/>
    </location>
</feature>
<gene>
    <name evidence="9" type="ORF">M8523_20335</name>
</gene>
<evidence type="ECO:0000313" key="9">
    <source>
        <dbReference type="EMBL" id="MCW6510370.1"/>
    </source>
</evidence>
<proteinExistence type="predicted"/>
<dbReference type="CDD" id="cd06173">
    <property type="entry name" value="MFS_MefA_like"/>
    <property type="match status" value="1"/>
</dbReference>
<dbReference type="EMBL" id="JAMOIM010000015">
    <property type="protein sequence ID" value="MCW6510370.1"/>
    <property type="molecule type" value="Genomic_DNA"/>
</dbReference>
<keyword evidence="10" id="KW-1185">Reference proteome</keyword>
<comment type="caution">
    <text evidence="9">The sequence shown here is derived from an EMBL/GenBank/DDBJ whole genome shotgun (WGS) entry which is preliminary data.</text>
</comment>
<organism evidence="9 10">
    <name type="scientific">Lichenifustis flavocetrariae</name>
    <dbReference type="NCBI Taxonomy" id="2949735"/>
    <lineage>
        <taxon>Bacteria</taxon>
        <taxon>Pseudomonadati</taxon>
        <taxon>Pseudomonadota</taxon>
        <taxon>Alphaproteobacteria</taxon>
        <taxon>Hyphomicrobiales</taxon>
        <taxon>Lichenihabitantaceae</taxon>
        <taxon>Lichenifustis</taxon>
    </lineage>
</organism>
<protein>
    <submittedName>
        <fullName evidence="9">MFS transporter</fullName>
    </submittedName>
</protein>
<feature type="domain" description="Major facilitator superfamily (MFS) profile" evidence="8">
    <location>
        <begin position="1"/>
        <end position="401"/>
    </location>
</feature>
<comment type="subcellular location">
    <subcellularLocation>
        <location evidence="1">Cell membrane</location>
        <topology evidence="1">Multi-pass membrane protein</topology>
    </subcellularLocation>
</comment>
<dbReference type="InterPro" id="IPR036259">
    <property type="entry name" value="MFS_trans_sf"/>
</dbReference>
<dbReference type="Gene3D" id="1.20.1250.20">
    <property type="entry name" value="MFS general substrate transporter like domains"/>
    <property type="match status" value="1"/>
</dbReference>
<evidence type="ECO:0000256" key="4">
    <source>
        <dbReference type="ARBA" id="ARBA00022692"/>
    </source>
</evidence>
<reference evidence="9" key="1">
    <citation type="submission" date="2022-05" db="EMBL/GenBank/DDBJ databases">
        <authorList>
            <person name="Pankratov T."/>
        </authorList>
    </citation>
    <scope>NUCLEOTIDE SEQUENCE</scope>
    <source>
        <strain evidence="9">BP6-180914</strain>
    </source>
</reference>
<evidence type="ECO:0000256" key="1">
    <source>
        <dbReference type="ARBA" id="ARBA00004651"/>
    </source>
</evidence>
<dbReference type="InterPro" id="IPR010290">
    <property type="entry name" value="TM_effector"/>
</dbReference>
<feature type="transmembrane region" description="Helical" evidence="7">
    <location>
        <begin position="142"/>
        <end position="169"/>
    </location>
</feature>
<evidence type="ECO:0000256" key="2">
    <source>
        <dbReference type="ARBA" id="ARBA00022448"/>
    </source>
</evidence>
<feature type="transmembrane region" description="Helical" evidence="7">
    <location>
        <begin position="20"/>
        <end position="43"/>
    </location>
</feature>
<name>A0AA42CPG5_9HYPH</name>
<keyword evidence="2" id="KW-0813">Transport</keyword>